<keyword evidence="7" id="KW-0472">Membrane</keyword>
<dbReference type="CDD" id="cd24039">
    <property type="entry name" value="ASKHA_NBD_YND1-like"/>
    <property type="match status" value="1"/>
</dbReference>
<dbReference type="Pfam" id="PF01150">
    <property type="entry name" value="GDA1_CD39"/>
    <property type="match status" value="1"/>
</dbReference>
<feature type="region of interest" description="Disordered" evidence="6">
    <location>
        <begin position="518"/>
        <end position="564"/>
    </location>
</feature>
<feature type="binding site" evidence="4">
    <location>
        <begin position="182"/>
        <end position="186"/>
    </location>
    <ligand>
        <name>ATP</name>
        <dbReference type="ChEBI" id="CHEBI:30616"/>
    </ligand>
</feature>
<dbReference type="AlphaFoldDB" id="A0A8H3F050"/>
<reference evidence="8" key="1">
    <citation type="submission" date="2021-03" db="EMBL/GenBank/DDBJ databases">
        <authorList>
            <person name="Tagirdzhanova G."/>
        </authorList>
    </citation>
    <scope>NUCLEOTIDE SEQUENCE</scope>
</reference>
<keyword evidence="7" id="KW-1133">Transmembrane helix</keyword>
<comment type="caution">
    <text evidence="8">The sequence shown here is derived from an EMBL/GenBank/DDBJ whole genome shotgun (WGS) entry which is preliminary data.</text>
</comment>
<evidence type="ECO:0000256" key="6">
    <source>
        <dbReference type="SAM" id="MobiDB-lite"/>
    </source>
</evidence>
<comment type="similarity">
    <text evidence="1 5">Belongs to the GDA1/CD39 NTPase family.</text>
</comment>
<feature type="compositionally biased region" description="Acidic residues" evidence="6">
    <location>
        <begin position="655"/>
        <end position="667"/>
    </location>
</feature>
<evidence type="ECO:0000256" key="7">
    <source>
        <dbReference type="SAM" id="Phobius"/>
    </source>
</evidence>
<feature type="active site" description="Proton acceptor" evidence="3">
    <location>
        <position position="145"/>
    </location>
</feature>
<dbReference type="PANTHER" id="PTHR11782:SF121">
    <property type="entry name" value="NUCLEOSIDE-DIPHOSPHATASE MIG-23"/>
    <property type="match status" value="1"/>
</dbReference>
<dbReference type="GO" id="GO:0005794">
    <property type="term" value="C:Golgi apparatus"/>
    <property type="evidence" value="ECO:0007669"/>
    <property type="project" value="TreeGrafter"/>
</dbReference>
<evidence type="ECO:0000313" key="9">
    <source>
        <dbReference type="Proteomes" id="UP000664521"/>
    </source>
</evidence>
<evidence type="ECO:0000256" key="2">
    <source>
        <dbReference type="ARBA" id="ARBA00022801"/>
    </source>
</evidence>
<feature type="transmembrane region" description="Helical" evidence="7">
    <location>
        <begin position="571"/>
        <end position="590"/>
    </location>
</feature>
<dbReference type="Gene3D" id="3.30.420.150">
    <property type="entry name" value="Exopolyphosphatase. Domain 2"/>
    <property type="match status" value="1"/>
</dbReference>
<proteinExistence type="inferred from homology"/>
<feature type="compositionally biased region" description="Basic residues" evidence="6">
    <location>
        <begin position="708"/>
        <end position="726"/>
    </location>
</feature>
<dbReference type="GO" id="GO:0046036">
    <property type="term" value="P:CTP metabolic process"/>
    <property type="evidence" value="ECO:0007669"/>
    <property type="project" value="TreeGrafter"/>
</dbReference>
<dbReference type="InterPro" id="IPR000407">
    <property type="entry name" value="GDA1_CD39_NTPase"/>
</dbReference>
<evidence type="ECO:0000256" key="3">
    <source>
        <dbReference type="PIRSR" id="PIRSR600407-1"/>
    </source>
</evidence>
<dbReference type="GO" id="GO:0017111">
    <property type="term" value="F:ribonucleoside triphosphate phosphatase activity"/>
    <property type="evidence" value="ECO:0007669"/>
    <property type="project" value="TreeGrafter"/>
</dbReference>
<feature type="region of interest" description="Disordered" evidence="6">
    <location>
        <begin position="601"/>
        <end position="625"/>
    </location>
</feature>
<keyword evidence="4" id="KW-0547">Nucleotide-binding</keyword>
<organism evidence="8 9">
    <name type="scientific">Heterodermia speciosa</name>
    <dbReference type="NCBI Taxonomy" id="116794"/>
    <lineage>
        <taxon>Eukaryota</taxon>
        <taxon>Fungi</taxon>
        <taxon>Dikarya</taxon>
        <taxon>Ascomycota</taxon>
        <taxon>Pezizomycotina</taxon>
        <taxon>Lecanoromycetes</taxon>
        <taxon>OSLEUM clade</taxon>
        <taxon>Lecanoromycetidae</taxon>
        <taxon>Caliciales</taxon>
        <taxon>Physciaceae</taxon>
        <taxon>Heterodermia</taxon>
    </lineage>
</organism>
<evidence type="ECO:0000256" key="4">
    <source>
        <dbReference type="PIRSR" id="PIRSR600407-2"/>
    </source>
</evidence>
<evidence type="ECO:0000256" key="1">
    <source>
        <dbReference type="ARBA" id="ARBA00009283"/>
    </source>
</evidence>
<dbReference type="PANTHER" id="PTHR11782">
    <property type="entry name" value="ADENOSINE/GUANOSINE DIPHOSPHATASE"/>
    <property type="match status" value="1"/>
</dbReference>
<accession>A0A8H3F050</accession>
<feature type="compositionally biased region" description="Low complexity" evidence="6">
    <location>
        <begin position="518"/>
        <end position="535"/>
    </location>
</feature>
<dbReference type="GO" id="GO:0045134">
    <property type="term" value="F:UDP phosphatase activity"/>
    <property type="evidence" value="ECO:0007669"/>
    <property type="project" value="TreeGrafter"/>
</dbReference>
<sequence>MEKWRYGLILDAGSSGTRAHIYRWLHNSIARKEADKGDLHSLPRLVTKKKWTKKIRPGISTYGEKPEHVGQDYLKELFEHASKYIPEDAVPDTPIYLLATAGMRLLPEPQKEKLLAEICSYAKSHTKFQITSCESNFQIIPGETEGLYGWLAANYLLGGFDDPSEHDHGKGHHTYGFLDMGGASAQIAFAPNSTEAERHAEDLKMMRLRDIGGSAAEYKIFVTTFLGYGANEARRRYVEALLDDSGSDDTHELEDPCLPVNLRITTKGDVLLPGSTVKGKTRSLVGTGHFDQCLNQTFPLLDKNAPCLDQPCLFNGKHVPAIDFDVNHFVGVSEYWHTTHEIFEMGHEDKSYDFNTYQHRVSEFCSRDWKSIEAGLAKHEWGKKVDERLAVEVCFKASWLINLLHEGIGIPRVGLEHTGKGGAHNGTKEVIDSAKEMGYTSSFQAVDKIHDTEVSWTLGKMLLYASSQIPSKETDLPVGFGNNTLGPGLPANFEYGGPQPASSTSTATALSIVPTLNPSPSVLPSLDPTPTPSSSKTEGSIDDPYTDPASPTSDPQDWHDTLFQGQSPRRIPGLILILLILAFAIFLLCGRDRRSRLYRRFTRSSSSPSSKYHPKSSNGGGGGLASKVVPSIFRSSSSSRGAYERVLEDGRGADDDVELEEMEDGSEGSDSSGLGLGIRGGGLLVSESRERLVGMGEGGKGGGEGGWKGRKSRRASPSRGLRGKGR</sequence>
<feature type="compositionally biased region" description="Gly residues" evidence="6">
    <location>
        <begin position="695"/>
        <end position="706"/>
    </location>
</feature>
<dbReference type="GO" id="GO:0004382">
    <property type="term" value="F:GDP phosphatase activity"/>
    <property type="evidence" value="ECO:0007669"/>
    <property type="project" value="TreeGrafter"/>
</dbReference>
<name>A0A8H3F050_9LECA</name>
<keyword evidence="7" id="KW-0812">Transmembrane</keyword>
<feature type="compositionally biased region" description="Gly residues" evidence="6">
    <location>
        <begin position="674"/>
        <end position="683"/>
    </location>
</feature>
<dbReference type="GO" id="GO:0005524">
    <property type="term" value="F:ATP binding"/>
    <property type="evidence" value="ECO:0007669"/>
    <property type="project" value="UniProtKB-KW"/>
</dbReference>
<gene>
    <name evidence="8" type="primary">YND1</name>
    <name evidence="8" type="ORF">HETSPECPRED_002025</name>
</gene>
<keyword evidence="2 5" id="KW-0378">Hydrolase</keyword>
<evidence type="ECO:0000256" key="5">
    <source>
        <dbReference type="RuleBase" id="RU003833"/>
    </source>
</evidence>
<dbReference type="GO" id="GO:0006256">
    <property type="term" value="P:UDP catabolic process"/>
    <property type="evidence" value="ECO:0007669"/>
    <property type="project" value="TreeGrafter"/>
</dbReference>
<dbReference type="OrthoDB" id="6372431at2759"/>
<dbReference type="EMBL" id="CAJPDS010000014">
    <property type="protein sequence ID" value="CAF9914594.1"/>
    <property type="molecule type" value="Genomic_DNA"/>
</dbReference>
<dbReference type="GO" id="GO:0016020">
    <property type="term" value="C:membrane"/>
    <property type="evidence" value="ECO:0007669"/>
    <property type="project" value="TreeGrafter"/>
</dbReference>
<keyword evidence="9" id="KW-1185">Reference proteome</keyword>
<dbReference type="Gene3D" id="3.30.420.40">
    <property type="match status" value="1"/>
</dbReference>
<dbReference type="Proteomes" id="UP000664521">
    <property type="component" value="Unassembled WGS sequence"/>
</dbReference>
<feature type="compositionally biased region" description="Basic and acidic residues" evidence="6">
    <location>
        <begin position="643"/>
        <end position="654"/>
    </location>
</feature>
<protein>
    <submittedName>
        <fullName evidence="8">Golgi apyrase</fullName>
    </submittedName>
</protein>
<keyword evidence="4" id="KW-0067">ATP-binding</keyword>
<feature type="region of interest" description="Disordered" evidence="6">
    <location>
        <begin position="643"/>
        <end position="726"/>
    </location>
</feature>
<dbReference type="PROSITE" id="PS01238">
    <property type="entry name" value="GDA1_CD39_NTPASE"/>
    <property type="match status" value="1"/>
</dbReference>
<feature type="compositionally biased region" description="Low complexity" evidence="6">
    <location>
        <begin position="603"/>
        <end position="617"/>
    </location>
</feature>
<evidence type="ECO:0000313" key="8">
    <source>
        <dbReference type="EMBL" id="CAF9914594.1"/>
    </source>
</evidence>